<evidence type="ECO:0000259" key="1">
    <source>
        <dbReference type="PROSITE" id="PS51782"/>
    </source>
</evidence>
<dbReference type="SMART" id="SM00257">
    <property type="entry name" value="LysM"/>
    <property type="match status" value="2"/>
</dbReference>
<dbReference type="InterPro" id="IPR050570">
    <property type="entry name" value="Cell_wall_metabolism_enzyme"/>
</dbReference>
<dbReference type="InParanoid" id="D1C643"/>
<accession>D1C643</accession>
<evidence type="ECO:0000313" key="3">
    <source>
        <dbReference type="Proteomes" id="UP000002027"/>
    </source>
</evidence>
<proteinExistence type="predicted"/>
<dbReference type="Gene3D" id="2.70.70.10">
    <property type="entry name" value="Glucose Permease (Domain IIA)"/>
    <property type="match status" value="1"/>
</dbReference>
<keyword evidence="3" id="KW-1185">Reference proteome</keyword>
<dbReference type="Gene3D" id="3.10.350.10">
    <property type="entry name" value="LysM domain"/>
    <property type="match status" value="2"/>
</dbReference>
<feature type="domain" description="LysM" evidence="1">
    <location>
        <begin position="43"/>
        <end position="88"/>
    </location>
</feature>
<dbReference type="InterPro" id="IPR036779">
    <property type="entry name" value="LysM_dom_sf"/>
</dbReference>
<dbReference type="RefSeq" id="WP_012870629.1">
    <property type="nucleotide sequence ID" value="NC_013523.1"/>
</dbReference>
<dbReference type="PANTHER" id="PTHR21666:SF270">
    <property type="entry name" value="MUREIN HYDROLASE ACTIVATOR ENVC"/>
    <property type="match status" value="1"/>
</dbReference>
<gene>
    <name evidence="2" type="ordered locus">Sthe_0142</name>
</gene>
<dbReference type="Pfam" id="PF01551">
    <property type="entry name" value="Peptidase_M23"/>
    <property type="match status" value="1"/>
</dbReference>
<dbReference type="InterPro" id="IPR016047">
    <property type="entry name" value="M23ase_b-sheet_dom"/>
</dbReference>
<name>D1C643_SPHTD</name>
<dbReference type="eggNOG" id="COG1388">
    <property type="taxonomic scope" value="Bacteria"/>
</dbReference>
<dbReference type="PROSITE" id="PS51782">
    <property type="entry name" value="LYSM"/>
    <property type="match status" value="1"/>
</dbReference>
<dbReference type="eggNOG" id="COG0739">
    <property type="taxonomic scope" value="Bacteria"/>
</dbReference>
<reference evidence="3" key="1">
    <citation type="submission" date="2009-11" db="EMBL/GenBank/DDBJ databases">
        <title>The complete chromosome 1 of Sphaerobacter thermophilus DSM 20745.</title>
        <authorList>
            <person name="Lucas S."/>
            <person name="Copeland A."/>
            <person name="Lapidus A."/>
            <person name="Glavina del Rio T."/>
            <person name="Dalin E."/>
            <person name="Tice H."/>
            <person name="Bruce D."/>
            <person name="Goodwin L."/>
            <person name="Pitluck S."/>
            <person name="Kyrpides N."/>
            <person name="Mavromatis K."/>
            <person name="Ivanova N."/>
            <person name="Mikhailova N."/>
            <person name="LaButti K.M."/>
            <person name="Clum A."/>
            <person name="Sun H.I."/>
            <person name="Brettin T."/>
            <person name="Detter J.C."/>
            <person name="Han C."/>
            <person name="Larimer F."/>
            <person name="Land M."/>
            <person name="Hauser L."/>
            <person name="Markowitz V."/>
            <person name="Cheng J.F."/>
            <person name="Hugenholtz P."/>
            <person name="Woyke T."/>
            <person name="Wu D."/>
            <person name="Steenblock K."/>
            <person name="Schneider S."/>
            <person name="Pukall R."/>
            <person name="Goeker M."/>
            <person name="Klenk H.P."/>
            <person name="Eisen J.A."/>
        </authorList>
    </citation>
    <scope>NUCLEOTIDE SEQUENCE [LARGE SCALE GENOMIC DNA]</scope>
    <source>
        <strain evidence="3">ATCC 49802 / DSM 20745 / S 6022</strain>
    </source>
</reference>
<dbReference type="HOGENOM" id="CLU_927192_0_0_0"/>
<dbReference type="STRING" id="479434.Sthe_0142"/>
<dbReference type="AlphaFoldDB" id="D1C643"/>
<dbReference type="EMBL" id="CP001823">
    <property type="protein sequence ID" value="ACZ37581.1"/>
    <property type="molecule type" value="Genomic_DNA"/>
</dbReference>
<sequence>MRYASVASAGGPDFSIPAFGGVGLSGYLSAAGVSVTVPQLEVATYMTVEGQTVADVARETGRTVETLLAANNLMDAESELPAGTSLRVPPTDGILHTVVEGDTVESLAATYGVEPSAIRDYLPNGLSAGAPLVVGRDVMIPGGTRPAPLPIPSRVAVAPHGPTPIEPGTPAPEAPEVGVATGSFIWPTEGIITQYFHEGHSGWDIANQIYTPLYAADGGVVTFAGWNDYGLGYAVSIDHGNGFVTWYGHLAEEPAVSVGQPVAQGDYIGPMGSTGYSTGPHLHFIIELDGVYQDPALYLH</sequence>
<dbReference type="InterPro" id="IPR011055">
    <property type="entry name" value="Dup_hybrid_motif"/>
</dbReference>
<dbReference type="SUPFAM" id="SSF51261">
    <property type="entry name" value="Duplicated hybrid motif"/>
    <property type="match status" value="1"/>
</dbReference>
<dbReference type="CDD" id="cd12797">
    <property type="entry name" value="M23_peptidase"/>
    <property type="match status" value="1"/>
</dbReference>
<evidence type="ECO:0000313" key="2">
    <source>
        <dbReference type="EMBL" id="ACZ37581.1"/>
    </source>
</evidence>
<dbReference type="Pfam" id="PF01476">
    <property type="entry name" value="LysM"/>
    <property type="match status" value="2"/>
</dbReference>
<dbReference type="CDD" id="cd00118">
    <property type="entry name" value="LysM"/>
    <property type="match status" value="1"/>
</dbReference>
<dbReference type="PANTHER" id="PTHR21666">
    <property type="entry name" value="PEPTIDASE-RELATED"/>
    <property type="match status" value="1"/>
</dbReference>
<dbReference type="GO" id="GO:0004222">
    <property type="term" value="F:metalloendopeptidase activity"/>
    <property type="evidence" value="ECO:0007669"/>
    <property type="project" value="TreeGrafter"/>
</dbReference>
<reference evidence="2 3" key="2">
    <citation type="journal article" date="2010" name="Stand. Genomic Sci.">
        <title>Complete genome sequence of Desulfohalobium retbaense type strain (HR(100)).</title>
        <authorList>
            <person name="Spring S."/>
            <person name="Nolan M."/>
            <person name="Lapidus A."/>
            <person name="Glavina Del Rio T."/>
            <person name="Copeland A."/>
            <person name="Tice H."/>
            <person name="Cheng J.F."/>
            <person name="Lucas S."/>
            <person name="Land M."/>
            <person name="Chen F."/>
            <person name="Bruce D."/>
            <person name="Goodwin L."/>
            <person name="Pitluck S."/>
            <person name="Ivanova N."/>
            <person name="Mavromatis K."/>
            <person name="Mikhailova N."/>
            <person name="Pati A."/>
            <person name="Chen A."/>
            <person name="Palaniappan K."/>
            <person name="Hauser L."/>
            <person name="Chang Y.J."/>
            <person name="Jeffries C.D."/>
            <person name="Munk C."/>
            <person name="Kiss H."/>
            <person name="Chain P."/>
            <person name="Han C."/>
            <person name="Brettin T."/>
            <person name="Detter J.C."/>
            <person name="Schuler E."/>
            <person name="Goker M."/>
            <person name="Rohde M."/>
            <person name="Bristow J."/>
            <person name="Eisen J.A."/>
            <person name="Markowitz V."/>
            <person name="Hugenholtz P."/>
            <person name="Kyrpides N.C."/>
            <person name="Klenk H.P."/>
        </authorList>
    </citation>
    <scope>NUCLEOTIDE SEQUENCE [LARGE SCALE GENOMIC DNA]</scope>
    <source>
        <strain evidence="3">ATCC 49802 / DSM 20745 / S 6022</strain>
    </source>
</reference>
<protein>
    <submittedName>
        <fullName evidence="2">Peptidase M23</fullName>
    </submittedName>
</protein>
<dbReference type="KEGG" id="sti:Sthe_0142"/>
<dbReference type="Proteomes" id="UP000002027">
    <property type="component" value="Chromosome 1"/>
</dbReference>
<organism evidence="2 3">
    <name type="scientific">Sphaerobacter thermophilus (strain ATCC 49802 / DSM 20745 / KCCM 41009 / NCIMB 13125 / S 6022)</name>
    <dbReference type="NCBI Taxonomy" id="479434"/>
    <lineage>
        <taxon>Bacteria</taxon>
        <taxon>Pseudomonadati</taxon>
        <taxon>Thermomicrobiota</taxon>
        <taxon>Thermomicrobia</taxon>
        <taxon>Sphaerobacterales</taxon>
        <taxon>Sphaerobacterineae</taxon>
        <taxon>Sphaerobacteraceae</taxon>
        <taxon>Sphaerobacter</taxon>
    </lineage>
</organism>
<dbReference type="OrthoDB" id="9809488at2"/>
<dbReference type="InterPro" id="IPR018392">
    <property type="entry name" value="LysM"/>
</dbReference>